<dbReference type="GO" id="GO:0046872">
    <property type="term" value="F:metal ion binding"/>
    <property type="evidence" value="ECO:0007669"/>
    <property type="project" value="UniProtKB-KW"/>
</dbReference>
<feature type="transmembrane region" description="Helical" evidence="16">
    <location>
        <begin position="233"/>
        <end position="252"/>
    </location>
</feature>
<evidence type="ECO:0000256" key="3">
    <source>
        <dbReference type="ARBA" id="ARBA00004141"/>
    </source>
</evidence>
<evidence type="ECO:0000313" key="18">
    <source>
        <dbReference type="EMBL" id="CAE1251507.1"/>
    </source>
</evidence>
<evidence type="ECO:0000256" key="6">
    <source>
        <dbReference type="ARBA" id="ARBA00022723"/>
    </source>
</evidence>
<dbReference type="PROSITE" id="PS00452">
    <property type="entry name" value="GUANYLATE_CYCLASE_1"/>
    <property type="match status" value="1"/>
</dbReference>
<dbReference type="InterPro" id="IPR029787">
    <property type="entry name" value="Nucleotide_cyclase"/>
</dbReference>
<keyword evidence="12 16" id="KW-0472">Membrane</keyword>
<evidence type="ECO:0000256" key="14">
    <source>
        <dbReference type="RuleBase" id="RU000405"/>
    </source>
</evidence>
<dbReference type="SMART" id="SM00044">
    <property type="entry name" value="CYCc"/>
    <property type="match status" value="1"/>
</dbReference>
<protein>
    <recommendedName>
        <fullName evidence="4">adenylate cyclase</fullName>
        <ecNumber evidence="4">4.6.1.1</ecNumber>
    </recommendedName>
</protein>
<accession>A0A812C4G2</accession>
<dbReference type="GO" id="GO:0005886">
    <property type="term" value="C:plasma membrane"/>
    <property type="evidence" value="ECO:0007669"/>
    <property type="project" value="TreeGrafter"/>
</dbReference>
<evidence type="ECO:0000313" key="19">
    <source>
        <dbReference type="Proteomes" id="UP000597762"/>
    </source>
</evidence>
<evidence type="ECO:0000256" key="15">
    <source>
        <dbReference type="SAM" id="MobiDB-lite"/>
    </source>
</evidence>
<gene>
    <name evidence="18" type="ORF">SPHA_27545</name>
</gene>
<dbReference type="OrthoDB" id="2107370at2759"/>
<keyword evidence="11" id="KW-0115">cAMP biosynthesis</keyword>
<feature type="compositionally biased region" description="Acidic residues" evidence="15">
    <location>
        <begin position="11"/>
        <end position="23"/>
    </location>
</feature>
<keyword evidence="7" id="KW-0547">Nucleotide-binding</keyword>
<organism evidence="18 19">
    <name type="scientific">Acanthosepion pharaonis</name>
    <name type="common">Pharaoh cuttlefish</name>
    <name type="synonym">Sepia pharaonis</name>
    <dbReference type="NCBI Taxonomy" id="158019"/>
    <lineage>
        <taxon>Eukaryota</taxon>
        <taxon>Metazoa</taxon>
        <taxon>Spiralia</taxon>
        <taxon>Lophotrochozoa</taxon>
        <taxon>Mollusca</taxon>
        <taxon>Cephalopoda</taxon>
        <taxon>Coleoidea</taxon>
        <taxon>Decapodiformes</taxon>
        <taxon>Sepiida</taxon>
        <taxon>Sepiina</taxon>
        <taxon>Sepiidae</taxon>
        <taxon>Acanthosepion</taxon>
    </lineage>
</organism>
<feature type="transmembrane region" description="Helical" evidence="16">
    <location>
        <begin position="264"/>
        <end position="296"/>
    </location>
</feature>
<dbReference type="GO" id="GO:0007189">
    <property type="term" value="P:adenylate cyclase-activating G protein-coupled receptor signaling pathway"/>
    <property type="evidence" value="ECO:0007669"/>
    <property type="project" value="TreeGrafter"/>
</dbReference>
<evidence type="ECO:0000256" key="12">
    <source>
        <dbReference type="ARBA" id="ARBA00023136"/>
    </source>
</evidence>
<dbReference type="GO" id="GO:0035556">
    <property type="term" value="P:intracellular signal transduction"/>
    <property type="evidence" value="ECO:0007669"/>
    <property type="project" value="InterPro"/>
</dbReference>
<dbReference type="GO" id="GO:0004016">
    <property type="term" value="F:adenylate cyclase activity"/>
    <property type="evidence" value="ECO:0007669"/>
    <property type="project" value="UniProtKB-EC"/>
</dbReference>
<dbReference type="PANTHER" id="PTHR45627">
    <property type="entry name" value="ADENYLATE CYCLASE TYPE 1"/>
    <property type="match status" value="1"/>
</dbReference>
<comment type="catalytic activity">
    <reaction evidence="1">
        <text>ATP = 3',5'-cyclic AMP + diphosphate</text>
        <dbReference type="Rhea" id="RHEA:15389"/>
        <dbReference type="ChEBI" id="CHEBI:30616"/>
        <dbReference type="ChEBI" id="CHEBI:33019"/>
        <dbReference type="ChEBI" id="CHEBI:58165"/>
        <dbReference type="EC" id="4.6.1.1"/>
    </reaction>
</comment>
<feature type="compositionally biased region" description="Basic and acidic residues" evidence="15">
    <location>
        <begin position="24"/>
        <end position="39"/>
    </location>
</feature>
<evidence type="ECO:0000256" key="9">
    <source>
        <dbReference type="ARBA" id="ARBA00022842"/>
    </source>
</evidence>
<dbReference type="SUPFAM" id="SSF55073">
    <property type="entry name" value="Nucleotide cyclase"/>
    <property type="match status" value="1"/>
</dbReference>
<sequence length="453" mass="50120">MSHSADNGLDPPDESVPDPDKDDNDSPHHDNDGQPDEKVTLSVAPIQNGQAIRPNYLSNGTTTAPMTSDTMNSLPSPTAATTIRNATPSPTVTNMNIASSPTPGFSKNGKVSPLTPGKASSSRSGSQQRKSAWDRAQERYEASQNDSKAKVDQKEEPGIEESVSIQGADCGGLSLKFLHNLFCSKRFTPALEDLYQRYFFKLDKNNLTFLLMILAFVCLLLILFYYAGGMTSFVPGLILSIIVTCLLTKMLLCNRGCFKQIHMFFMCLGVLLILCVVLAICNSLIFLAVIITGIFIRYPCEASQRKAFLETQRWIKMRLNTQRENQQQESLLLSVLPQHIAMEMKSDIAGKPKDSMFHKIYLKRYDSVSILFADICGFTALSSECTAKELVELLNELFARLVREVTLTNVDMRVGIHSGRVHCGVLGLRKWQFDVWSNDVTLANAMEAGGKPG</sequence>
<dbReference type="Pfam" id="PF00211">
    <property type="entry name" value="Guanylate_cyc"/>
    <property type="match status" value="2"/>
</dbReference>
<feature type="compositionally biased region" description="Basic and acidic residues" evidence="15">
    <location>
        <begin position="131"/>
        <end position="157"/>
    </location>
</feature>
<keyword evidence="10 16" id="KW-1133">Transmembrane helix</keyword>
<dbReference type="GO" id="GO:0005524">
    <property type="term" value="F:ATP binding"/>
    <property type="evidence" value="ECO:0007669"/>
    <property type="project" value="UniProtKB-KW"/>
</dbReference>
<proteinExistence type="inferred from homology"/>
<feature type="compositionally biased region" description="Polar residues" evidence="15">
    <location>
        <begin position="45"/>
        <end position="105"/>
    </location>
</feature>
<dbReference type="Proteomes" id="UP000597762">
    <property type="component" value="Unassembled WGS sequence"/>
</dbReference>
<keyword evidence="8" id="KW-0067">ATP-binding</keyword>
<feature type="domain" description="Guanylate cyclase" evidence="17">
    <location>
        <begin position="389"/>
        <end position="447"/>
    </location>
</feature>
<evidence type="ECO:0000256" key="8">
    <source>
        <dbReference type="ARBA" id="ARBA00022840"/>
    </source>
</evidence>
<dbReference type="InterPro" id="IPR032628">
    <property type="entry name" value="AC_N"/>
</dbReference>
<evidence type="ECO:0000256" key="1">
    <source>
        <dbReference type="ARBA" id="ARBA00001593"/>
    </source>
</evidence>
<keyword evidence="19" id="KW-1185">Reference proteome</keyword>
<evidence type="ECO:0000256" key="2">
    <source>
        <dbReference type="ARBA" id="ARBA00001946"/>
    </source>
</evidence>
<keyword evidence="13 14" id="KW-0456">Lyase</keyword>
<dbReference type="EC" id="4.6.1.1" evidence="4"/>
<dbReference type="PROSITE" id="PS50125">
    <property type="entry name" value="GUANYLATE_CYCLASE_2"/>
    <property type="match status" value="1"/>
</dbReference>
<evidence type="ECO:0000256" key="11">
    <source>
        <dbReference type="ARBA" id="ARBA00022998"/>
    </source>
</evidence>
<dbReference type="Pfam" id="PF16214">
    <property type="entry name" value="AC_N"/>
    <property type="match status" value="2"/>
</dbReference>
<evidence type="ECO:0000256" key="16">
    <source>
        <dbReference type="SAM" id="Phobius"/>
    </source>
</evidence>
<dbReference type="EMBL" id="CAHIKZ030001073">
    <property type="protein sequence ID" value="CAE1251507.1"/>
    <property type="molecule type" value="Genomic_DNA"/>
</dbReference>
<comment type="subcellular location">
    <subcellularLocation>
        <location evidence="3">Membrane</location>
        <topology evidence="3">Multi-pass membrane protein</topology>
    </subcellularLocation>
</comment>
<keyword evidence="5 16" id="KW-0812">Transmembrane</keyword>
<evidence type="ECO:0000256" key="13">
    <source>
        <dbReference type="ARBA" id="ARBA00023239"/>
    </source>
</evidence>
<evidence type="ECO:0000256" key="10">
    <source>
        <dbReference type="ARBA" id="ARBA00022989"/>
    </source>
</evidence>
<evidence type="ECO:0000256" key="4">
    <source>
        <dbReference type="ARBA" id="ARBA00012201"/>
    </source>
</evidence>
<reference evidence="18" key="1">
    <citation type="submission" date="2021-01" db="EMBL/GenBank/DDBJ databases">
        <authorList>
            <person name="Li R."/>
            <person name="Bekaert M."/>
        </authorList>
    </citation>
    <scope>NUCLEOTIDE SEQUENCE</scope>
    <source>
        <strain evidence="18">Farmed</strain>
    </source>
</reference>
<dbReference type="GO" id="GO:0006171">
    <property type="term" value="P:cAMP biosynthetic process"/>
    <property type="evidence" value="ECO:0007669"/>
    <property type="project" value="UniProtKB-KW"/>
</dbReference>
<comment type="caution">
    <text evidence="18">The sequence shown here is derived from an EMBL/GenBank/DDBJ whole genome shotgun (WGS) entry which is preliminary data.</text>
</comment>
<name>A0A812C4G2_ACAPH</name>
<evidence type="ECO:0000256" key="7">
    <source>
        <dbReference type="ARBA" id="ARBA00022741"/>
    </source>
</evidence>
<feature type="compositionally biased region" description="Low complexity" evidence="15">
    <location>
        <begin position="117"/>
        <end position="130"/>
    </location>
</feature>
<dbReference type="InterPro" id="IPR018297">
    <property type="entry name" value="A/G_cyclase_CS"/>
</dbReference>
<comment type="cofactor">
    <cofactor evidence="2">
        <name>Mg(2+)</name>
        <dbReference type="ChEBI" id="CHEBI:18420"/>
    </cofactor>
</comment>
<dbReference type="CDD" id="cd07302">
    <property type="entry name" value="CHD"/>
    <property type="match status" value="1"/>
</dbReference>
<feature type="transmembrane region" description="Helical" evidence="16">
    <location>
        <begin position="207"/>
        <end position="227"/>
    </location>
</feature>
<feature type="region of interest" description="Disordered" evidence="15">
    <location>
        <begin position="1"/>
        <end position="160"/>
    </location>
</feature>
<dbReference type="AlphaFoldDB" id="A0A812C4G2"/>
<comment type="similarity">
    <text evidence="14">Belongs to the adenylyl cyclase class-4/guanylyl cyclase family.</text>
</comment>
<keyword evidence="9" id="KW-0460">Magnesium</keyword>
<evidence type="ECO:0000259" key="17">
    <source>
        <dbReference type="PROSITE" id="PS50125"/>
    </source>
</evidence>
<evidence type="ECO:0000256" key="5">
    <source>
        <dbReference type="ARBA" id="ARBA00022692"/>
    </source>
</evidence>
<keyword evidence="6" id="KW-0479">Metal-binding</keyword>
<dbReference type="Gene3D" id="3.30.70.1230">
    <property type="entry name" value="Nucleotide cyclase"/>
    <property type="match status" value="2"/>
</dbReference>
<dbReference type="InterPro" id="IPR001054">
    <property type="entry name" value="A/G_cyclase"/>
</dbReference>
<dbReference type="PANTHER" id="PTHR45627:SF16">
    <property type="entry name" value="ADENYLATE CYCLASE"/>
    <property type="match status" value="1"/>
</dbReference>